<comment type="caution">
    <text evidence="13">The sequence shown here is derived from an EMBL/GenBank/DDBJ whole genome shotgun (WGS) entry which is preliminary data.</text>
</comment>
<dbReference type="GO" id="GO:0008270">
    <property type="term" value="F:zinc ion binding"/>
    <property type="evidence" value="ECO:0007669"/>
    <property type="project" value="UniProtKB-KW"/>
</dbReference>
<dbReference type="InterPro" id="IPR037518">
    <property type="entry name" value="MPN"/>
</dbReference>
<dbReference type="GO" id="GO:0070536">
    <property type="term" value="P:protein K63-linked deubiquitination"/>
    <property type="evidence" value="ECO:0007669"/>
    <property type="project" value="InterPro"/>
</dbReference>
<evidence type="ECO:0000313" key="14">
    <source>
        <dbReference type="Proteomes" id="UP000685013"/>
    </source>
</evidence>
<dbReference type="PANTHER" id="PTHR10410">
    <property type="entry name" value="EUKARYOTIC TRANSLATION INITIATION FACTOR 3 -RELATED"/>
    <property type="match status" value="1"/>
</dbReference>
<name>A0AAV6MKB1_9ROSI</name>
<keyword evidence="5" id="KW-0833">Ubl conjugation pathway</keyword>
<keyword evidence="6" id="KW-0378">Hydrolase</keyword>
<evidence type="ECO:0000256" key="6">
    <source>
        <dbReference type="ARBA" id="ARBA00022801"/>
    </source>
</evidence>
<dbReference type="FunFam" id="3.40.140.10:FF:000042">
    <property type="entry name" value="Mov34/MPN/PAD-1 family protein"/>
    <property type="match status" value="1"/>
</dbReference>
<evidence type="ECO:0000256" key="7">
    <source>
        <dbReference type="ARBA" id="ARBA00022833"/>
    </source>
</evidence>
<evidence type="ECO:0000256" key="1">
    <source>
        <dbReference type="ARBA" id="ARBA00008021"/>
    </source>
</evidence>
<feature type="region of interest" description="Disordered" evidence="10">
    <location>
        <begin position="387"/>
        <end position="412"/>
    </location>
</feature>
<dbReference type="GO" id="GO:0006508">
    <property type="term" value="P:proteolysis"/>
    <property type="evidence" value="ECO:0007669"/>
    <property type="project" value="UniProtKB-KW"/>
</dbReference>
<evidence type="ECO:0000256" key="4">
    <source>
        <dbReference type="ARBA" id="ARBA00022771"/>
    </source>
</evidence>
<gene>
    <name evidence="13" type="primary">brcc3</name>
    <name evidence="13" type="ORF">SDJN03_21917</name>
</gene>
<reference evidence="13 14" key="1">
    <citation type="journal article" date="2021" name="Hortic Res">
        <title>The domestication of Cucurbita argyrosperma as revealed by the genome of its wild relative.</title>
        <authorList>
            <person name="Barrera-Redondo J."/>
            <person name="Sanchez-de la Vega G."/>
            <person name="Aguirre-Liguori J.A."/>
            <person name="Castellanos-Morales G."/>
            <person name="Gutierrez-Guerrero Y.T."/>
            <person name="Aguirre-Dugua X."/>
            <person name="Aguirre-Planter E."/>
            <person name="Tenaillon M.I."/>
            <person name="Lira-Saade R."/>
            <person name="Eguiarte L.E."/>
        </authorList>
    </citation>
    <scope>NUCLEOTIDE SEQUENCE [LARGE SCALE GENOMIC DNA]</scope>
    <source>
        <strain evidence="13">JBR-2021</strain>
    </source>
</reference>
<accession>A0AAV6MKB1</accession>
<keyword evidence="3" id="KW-0479">Metal-binding</keyword>
<keyword evidence="4 9" id="KW-0863">Zinc-finger</keyword>
<feature type="region of interest" description="Disordered" evidence="10">
    <location>
        <begin position="182"/>
        <end position="201"/>
    </location>
</feature>
<proteinExistence type="inferred from homology"/>
<dbReference type="GO" id="GO:0070552">
    <property type="term" value="C:BRISC complex"/>
    <property type="evidence" value="ECO:0007669"/>
    <property type="project" value="InterPro"/>
</dbReference>
<comment type="similarity">
    <text evidence="1">Belongs to the peptidase M67A family. BRCC36 subfamily.</text>
</comment>
<organism evidence="13 14">
    <name type="scientific">Cucurbita argyrosperma subsp. sororia</name>
    <dbReference type="NCBI Taxonomy" id="37648"/>
    <lineage>
        <taxon>Eukaryota</taxon>
        <taxon>Viridiplantae</taxon>
        <taxon>Streptophyta</taxon>
        <taxon>Embryophyta</taxon>
        <taxon>Tracheophyta</taxon>
        <taxon>Spermatophyta</taxon>
        <taxon>Magnoliopsida</taxon>
        <taxon>eudicotyledons</taxon>
        <taxon>Gunneridae</taxon>
        <taxon>Pentapetalae</taxon>
        <taxon>rosids</taxon>
        <taxon>fabids</taxon>
        <taxon>Cucurbitales</taxon>
        <taxon>Cucurbitaceae</taxon>
        <taxon>Cucurbiteae</taxon>
        <taxon>Cucurbita</taxon>
    </lineage>
</organism>
<keyword evidence="14" id="KW-1185">Reference proteome</keyword>
<keyword evidence="7" id="KW-0862">Zinc</keyword>
<dbReference type="GO" id="GO:0008237">
    <property type="term" value="F:metallopeptidase activity"/>
    <property type="evidence" value="ECO:0007669"/>
    <property type="project" value="UniProtKB-KW"/>
</dbReference>
<dbReference type="FunFam" id="4.10.1060.10:FF:000023">
    <property type="entry name" value="Ran-binding zinc finger protein"/>
    <property type="match status" value="1"/>
</dbReference>
<dbReference type="SMART" id="SM00232">
    <property type="entry name" value="JAB_MPN"/>
    <property type="match status" value="1"/>
</dbReference>
<feature type="non-terminal residue" evidence="13">
    <location>
        <position position="1"/>
    </location>
</feature>
<keyword evidence="8" id="KW-0482">Metalloprotease</keyword>
<dbReference type="CDD" id="cd08068">
    <property type="entry name" value="MPN_BRCC36"/>
    <property type="match status" value="1"/>
</dbReference>
<keyword evidence="2" id="KW-0645">Protease</keyword>
<dbReference type="Pfam" id="PF01398">
    <property type="entry name" value="JAB"/>
    <property type="match status" value="1"/>
</dbReference>
<evidence type="ECO:0000256" key="9">
    <source>
        <dbReference type="PROSITE-ProRule" id="PRU00322"/>
    </source>
</evidence>
<feature type="domain" description="RanBP2-type" evidence="11">
    <location>
        <begin position="435"/>
        <end position="464"/>
    </location>
</feature>
<dbReference type="SMART" id="SM00547">
    <property type="entry name" value="ZnF_RBZ"/>
    <property type="match status" value="2"/>
</dbReference>
<dbReference type="InterPro" id="IPR033860">
    <property type="entry name" value="MPN_BRCC36"/>
</dbReference>
<evidence type="ECO:0000259" key="11">
    <source>
        <dbReference type="PROSITE" id="PS50199"/>
    </source>
</evidence>
<dbReference type="InterPro" id="IPR001876">
    <property type="entry name" value="Znf_RanBP2"/>
</dbReference>
<dbReference type="GO" id="GO:0004843">
    <property type="term" value="F:cysteine-type deubiquitinase activity"/>
    <property type="evidence" value="ECO:0007669"/>
    <property type="project" value="InterPro"/>
</dbReference>
<evidence type="ECO:0000256" key="10">
    <source>
        <dbReference type="SAM" id="MobiDB-lite"/>
    </source>
</evidence>
<dbReference type="PROSITE" id="PS50249">
    <property type="entry name" value="MPN"/>
    <property type="match status" value="1"/>
</dbReference>
<evidence type="ECO:0000256" key="3">
    <source>
        <dbReference type="ARBA" id="ARBA00022723"/>
    </source>
</evidence>
<feature type="domain" description="RanBP2-type" evidence="11">
    <location>
        <begin position="483"/>
        <end position="514"/>
    </location>
</feature>
<evidence type="ECO:0000313" key="13">
    <source>
        <dbReference type="EMBL" id="KAG6581915.1"/>
    </source>
</evidence>
<dbReference type="AlphaFoldDB" id="A0AAV6MKB1"/>
<evidence type="ECO:0000256" key="2">
    <source>
        <dbReference type="ARBA" id="ARBA00022670"/>
    </source>
</evidence>
<dbReference type="Pfam" id="PF00641">
    <property type="entry name" value="Zn_ribbon_RanBP"/>
    <property type="match status" value="1"/>
</dbReference>
<dbReference type="EMBL" id="JAGKQH010000014">
    <property type="protein sequence ID" value="KAG6581915.1"/>
    <property type="molecule type" value="Genomic_DNA"/>
</dbReference>
<evidence type="ECO:0000259" key="12">
    <source>
        <dbReference type="PROSITE" id="PS50249"/>
    </source>
</evidence>
<dbReference type="PROSITE" id="PS50199">
    <property type="entry name" value="ZF_RANBP2_2"/>
    <property type="match status" value="2"/>
</dbReference>
<protein>
    <submittedName>
        <fullName evidence="13">Lys-63-specific deubiquitinase BRCC36</fullName>
    </submittedName>
</protein>
<dbReference type="Pfam" id="PF18110">
    <property type="entry name" value="BRCC36_C"/>
    <property type="match status" value="1"/>
</dbReference>
<feature type="domain" description="MPN" evidence="12">
    <location>
        <begin position="6"/>
        <end position="152"/>
    </location>
</feature>
<dbReference type="GO" id="GO:0006281">
    <property type="term" value="P:DNA repair"/>
    <property type="evidence" value="ECO:0007669"/>
    <property type="project" value="InterPro"/>
</dbReference>
<dbReference type="InterPro" id="IPR040749">
    <property type="entry name" value="BRCC36_C"/>
</dbReference>
<dbReference type="PROSITE" id="PS01358">
    <property type="entry name" value="ZF_RANBP2_1"/>
    <property type="match status" value="2"/>
</dbReference>
<evidence type="ECO:0000256" key="5">
    <source>
        <dbReference type="ARBA" id="ARBA00022786"/>
    </source>
</evidence>
<dbReference type="Proteomes" id="UP000685013">
    <property type="component" value="Chromosome 14"/>
</dbReference>
<evidence type="ECO:0000256" key="8">
    <source>
        <dbReference type="ARBA" id="ARBA00023049"/>
    </source>
</evidence>
<dbReference type="InterPro" id="IPR000555">
    <property type="entry name" value="JAMM/MPN+_dom"/>
</dbReference>
<dbReference type="InterPro" id="IPR050242">
    <property type="entry name" value="JAMM_MPN+_peptidase_M67A"/>
</dbReference>
<sequence>MSLTGVKMSEDVWFTCLTHALSTETEEIMGLLLGDIEHSENGSVTALIWGASPQTRSDRRKDRVETHPEQLAAASAQAERMTAMTGRTTRVIGWYHSHPHITVLPSHVDVRTQGTYQLLDSGFIGLIFSCFSEDANKVGRIQVIAFQSSDGKQNHQSRPISLSPVYRNSVIDVESSLSSSDNLSANVGYGPRESPEQDTGDSMIAGTLKGTGRSSELGYFFANADTNYQGKEKIGGSYLTKNANSGITDIDPMDLSESMQEAMHRSNIEMSAAAFSRKEIPLHVMPTASLIKLDSPLMSFTDLQQVLFEEERSAYNQAISYNMKDGKVHPLTFIHHTSTYQASMCKLIEYCVSPVISALQDRAKENEIRLALLTEEARNLEVEAAKANESVPGSPHQVHGSRASASTTPRDLYPSTASVGARTIFVVLKTQKMNRPGDWNCTSCHHLNFQRRDICQRCGDPKTGGGGGARAGSGFGFAGSDVRPGDWYCSVGNCGAHNFASRSSCFKCGAFKDDMSTFDFDLPRPTPRGISPFPFATPARSPASAWKSGDWICARSGCNEHNFAMPRFRVPSEKISKRLHS</sequence>